<evidence type="ECO:0000313" key="1">
    <source>
        <dbReference type="EMBL" id="CAI2368007.1"/>
    </source>
</evidence>
<proteinExistence type="predicted"/>
<name>A0AAD1XEB0_EUPCR</name>
<evidence type="ECO:0000313" key="2">
    <source>
        <dbReference type="Proteomes" id="UP001295684"/>
    </source>
</evidence>
<organism evidence="1 2">
    <name type="scientific">Euplotes crassus</name>
    <dbReference type="NCBI Taxonomy" id="5936"/>
    <lineage>
        <taxon>Eukaryota</taxon>
        <taxon>Sar</taxon>
        <taxon>Alveolata</taxon>
        <taxon>Ciliophora</taxon>
        <taxon>Intramacronucleata</taxon>
        <taxon>Spirotrichea</taxon>
        <taxon>Hypotrichia</taxon>
        <taxon>Euplotida</taxon>
        <taxon>Euplotidae</taxon>
        <taxon>Moneuplotes</taxon>
    </lineage>
</organism>
<sequence>MEKLEQDLVEKCPTEGCHRLPLVISTHGDNPLCIVCALGYSDSYEISLNNSPEVKKEFQENAFKHKEQFLKILSDLYRLFNAEIARGFEASEDDHTSTENLSVEVEFLIEHLSSQLYKNEFEDSQETNWKFIRSCLREISYIISLAAGELPDTYKSSKISSEIVENLKATKISYVSKVNSVSKLYQDCLPQKLFVSEISEEVADLDLCEREKEEITYDQICELYASSNEAPLDPPEFNRVTMEMEVDFSMRVRSQLNVLRNLKNFTLPKLKGIIVTAIGEKDEELIEFISDCITQKMGHFHFRASEFPSFQNYMKIIPMVTRRVRIDWFTIYVNDFNQIFTESSQCREVIIERCKIIQLGGEKLDFSVESVPRLEEINLYDTQFPRDVFGMLIIALKESQLGLSLKLLQLYMIGVPKVLVNSLTEECQFETKFYTDDSTHYIQFC</sequence>
<accession>A0AAD1XEB0</accession>
<dbReference type="Proteomes" id="UP001295684">
    <property type="component" value="Unassembled WGS sequence"/>
</dbReference>
<keyword evidence="2" id="KW-1185">Reference proteome</keyword>
<comment type="caution">
    <text evidence="1">The sequence shown here is derived from an EMBL/GenBank/DDBJ whole genome shotgun (WGS) entry which is preliminary data.</text>
</comment>
<dbReference type="AlphaFoldDB" id="A0AAD1XEB0"/>
<reference evidence="1" key="1">
    <citation type="submission" date="2023-07" db="EMBL/GenBank/DDBJ databases">
        <authorList>
            <consortium name="AG Swart"/>
            <person name="Singh M."/>
            <person name="Singh A."/>
            <person name="Seah K."/>
            <person name="Emmerich C."/>
        </authorList>
    </citation>
    <scope>NUCLEOTIDE SEQUENCE</scope>
    <source>
        <strain evidence="1">DP1</strain>
    </source>
</reference>
<gene>
    <name evidence="1" type="ORF">ECRASSUSDP1_LOCUS9296</name>
</gene>
<protein>
    <submittedName>
        <fullName evidence="1">Uncharacterized protein</fullName>
    </submittedName>
</protein>
<dbReference type="EMBL" id="CAMPGE010009134">
    <property type="protein sequence ID" value="CAI2368007.1"/>
    <property type="molecule type" value="Genomic_DNA"/>
</dbReference>